<accession>A0A6L5YIY9</accession>
<evidence type="ECO:0000313" key="6">
    <source>
        <dbReference type="EMBL" id="MST58109.1"/>
    </source>
</evidence>
<evidence type="ECO:0000256" key="5">
    <source>
        <dbReference type="SAM" id="Phobius"/>
    </source>
</evidence>
<sequence length="135" mass="15220">MTAQTVTTKNNSSIAQNNRSPILGKSSFWQVIWITVKMAAINLVFTYLIALLFALPMAIASSPAAAIFLFIYQQKNGLLNELLGGAEIGWTTQMPYALWADLPMERRICFTIFMKMPLSTGGLRQHVYRRCFCFC</sequence>
<name>A0A6L5YIY9_9FIRM</name>
<dbReference type="SUPFAM" id="SSF161098">
    <property type="entry name" value="MetI-like"/>
    <property type="match status" value="1"/>
</dbReference>
<dbReference type="GO" id="GO:0016020">
    <property type="term" value="C:membrane"/>
    <property type="evidence" value="ECO:0007669"/>
    <property type="project" value="UniProtKB-SubCell"/>
</dbReference>
<keyword evidence="3 5" id="KW-1133">Transmembrane helix</keyword>
<evidence type="ECO:0000256" key="4">
    <source>
        <dbReference type="ARBA" id="ARBA00023136"/>
    </source>
</evidence>
<dbReference type="Gene3D" id="1.10.3720.10">
    <property type="entry name" value="MetI-like"/>
    <property type="match status" value="1"/>
</dbReference>
<keyword evidence="4 5" id="KW-0472">Membrane</keyword>
<keyword evidence="7" id="KW-1185">Reference proteome</keyword>
<organism evidence="6 7">
    <name type="scientific">Waltera intestinalis</name>
    <dbReference type="NCBI Taxonomy" id="2606635"/>
    <lineage>
        <taxon>Bacteria</taxon>
        <taxon>Bacillati</taxon>
        <taxon>Bacillota</taxon>
        <taxon>Clostridia</taxon>
        <taxon>Lachnospirales</taxon>
        <taxon>Lachnospiraceae</taxon>
        <taxon>Waltera</taxon>
    </lineage>
</organism>
<protein>
    <submittedName>
        <fullName evidence="6">Uncharacterized protein</fullName>
    </submittedName>
</protein>
<dbReference type="RefSeq" id="WP_154496235.1">
    <property type="nucleotide sequence ID" value="NZ_VUMU01000007.1"/>
</dbReference>
<dbReference type="Proteomes" id="UP000476055">
    <property type="component" value="Unassembled WGS sequence"/>
</dbReference>
<dbReference type="InterPro" id="IPR035906">
    <property type="entry name" value="MetI-like_sf"/>
</dbReference>
<comment type="caution">
    <text evidence="6">The sequence shown here is derived from an EMBL/GenBank/DDBJ whole genome shotgun (WGS) entry which is preliminary data.</text>
</comment>
<evidence type="ECO:0000256" key="2">
    <source>
        <dbReference type="ARBA" id="ARBA00022692"/>
    </source>
</evidence>
<gene>
    <name evidence="6" type="ORF">FYJ59_07630</name>
</gene>
<keyword evidence="2 5" id="KW-0812">Transmembrane</keyword>
<reference evidence="6 7" key="1">
    <citation type="submission" date="2019-08" db="EMBL/GenBank/DDBJ databases">
        <title>In-depth cultivation of the pig gut microbiome towards novel bacterial diversity and tailored functional studies.</title>
        <authorList>
            <person name="Wylensek D."/>
            <person name="Hitch T.C.A."/>
            <person name="Clavel T."/>
        </authorList>
    </citation>
    <scope>NUCLEOTIDE SEQUENCE [LARGE SCALE GENOMIC DNA]</scope>
    <source>
        <strain evidence="6 7">WCA3-601-WT-6H</strain>
    </source>
</reference>
<comment type="subcellular location">
    <subcellularLocation>
        <location evidence="1">Membrane</location>
        <topology evidence="1">Multi-pass membrane protein</topology>
    </subcellularLocation>
</comment>
<feature type="transmembrane region" description="Helical" evidence="5">
    <location>
        <begin position="45"/>
        <end position="72"/>
    </location>
</feature>
<dbReference type="EMBL" id="VUMU01000007">
    <property type="protein sequence ID" value="MST58109.1"/>
    <property type="molecule type" value="Genomic_DNA"/>
</dbReference>
<evidence type="ECO:0000256" key="1">
    <source>
        <dbReference type="ARBA" id="ARBA00004141"/>
    </source>
</evidence>
<evidence type="ECO:0000256" key="3">
    <source>
        <dbReference type="ARBA" id="ARBA00022989"/>
    </source>
</evidence>
<proteinExistence type="predicted"/>
<evidence type="ECO:0000313" key="7">
    <source>
        <dbReference type="Proteomes" id="UP000476055"/>
    </source>
</evidence>
<dbReference type="AlphaFoldDB" id="A0A6L5YIY9"/>